<dbReference type="Proteomes" id="UP000254877">
    <property type="component" value="Unassembled WGS sequence"/>
</dbReference>
<evidence type="ECO:0000313" key="1">
    <source>
        <dbReference type="EMBL" id="STF46247.1"/>
    </source>
</evidence>
<reference evidence="1 2" key="1">
    <citation type="submission" date="2018-06" db="EMBL/GenBank/DDBJ databases">
        <authorList>
            <consortium name="Pathogen Informatics"/>
            <person name="Doyle S."/>
        </authorList>
    </citation>
    <scope>NUCLEOTIDE SEQUENCE [LARGE SCALE GENOMIC DNA]</scope>
    <source>
        <strain evidence="1 2">NCTC7928</strain>
    </source>
</reference>
<accession>A0A376LPW6</accession>
<protein>
    <submittedName>
        <fullName evidence="1">Uncharacterized protein</fullName>
    </submittedName>
</protein>
<dbReference type="AlphaFoldDB" id="A0A376LPW6"/>
<gene>
    <name evidence="1" type="ORF">NCTC7928_07049</name>
</gene>
<organism evidence="1 2">
    <name type="scientific">Escherichia coli</name>
    <dbReference type="NCBI Taxonomy" id="562"/>
    <lineage>
        <taxon>Bacteria</taxon>
        <taxon>Pseudomonadati</taxon>
        <taxon>Pseudomonadota</taxon>
        <taxon>Gammaproteobacteria</taxon>
        <taxon>Enterobacterales</taxon>
        <taxon>Enterobacteriaceae</taxon>
        <taxon>Escherichia</taxon>
    </lineage>
</organism>
<name>A0A376LPW6_ECOLX</name>
<sequence length="64" mass="7006">MSRFRRVNIDGKSITETYTAKVAVKPGELVKLDGGKFAKATSADVGAAQLYIVNPGIPRRQNHY</sequence>
<evidence type="ECO:0000313" key="2">
    <source>
        <dbReference type="Proteomes" id="UP000254877"/>
    </source>
</evidence>
<dbReference type="EMBL" id="UGAB01000002">
    <property type="protein sequence ID" value="STF46247.1"/>
    <property type="molecule type" value="Genomic_DNA"/>
</dbReference>
<proteinExistence type="predicted"/>